<protein>
    <submittedName>
        <fullName evidence="2">Uncharacterized protein</fullName>
    </submittedName>
</protein>
<dbReference type="OrthoDB" id="3031229at2759"/>
<evidence type="ECO:0000256" key="1">
    <source>
        <dbReference type="SAM" id="MobiDB-lite"/>
    </source>
</evidence>
<sequence>MSYEIAMIIDLLDELDLDILGFEDALESSLLFSVEASYPEASTSTLHVASTDDELPPFELLDEIPLGPRKWIAAGPPVWDQVLVPAEDRQPLGRTSKNLTIQVPPRSPSRATSRPLPKENLPSPITPTERAFARLRARGSSLALRALNSPLGSPEILHRVLI</sequence>
<organism evidence="2 3">
    <name type="scientific">Mycena venus</name>
    <dbReference type="NCBI Taxonomy" id="2733690"/>
    <lineage>
        <taxon>Eukaryota</taxon>
        <taxon>Fungi</taxon>
        <taxon>Dikarya</taxon>
        <taxon>Basidiomycota</taxon>
        <taxon>Agaricomycotina</taxon>
        <taxon>Agaricomycetes</taxon>
        <taxon>Agaricomycetidae</taxon>
        <taxon>Agaricales</taxon>
        <taxon>Marasmiineae</taxon>
        <taxon>Mycenaceae</taxon>
        <taxon>Mycena</taxon>
    </lineage>
</organism>
<dbReference type="AlphaFoldDB" id="A0A8H6YE93"/>
<feature type="region of interest" description="Disordered" evidence="1">
    <location>
        <begin position="93"/>
        <end position="126"/>
    </location>
</feature>
<evidence type="ECO:0000313" key="2">
    <source>
        <dbReference type="EMBL" id="KAF7356917.1"/>
    </source>
</evidence>
<comment type="caution">
    <text evidence="2">The sequence shown here is derived from an EMBL/GenBank/DDBJ whole genome shotgun (WGS) entry which is preliminary data.</text>
</comment>
<accession>A0A8H6YE93</accession>
<dbReference type="EMBL" id="JACAZI010000007">
    <property type="protein sequence ID" value="KAF7356917.1"/>
    <property type="molecule type" value="Genomic_DNA"/>
</dbReference>
<keyword evidence="3" id="KW-1185">Reference proteome</keyword>
<gene>
    <name evidence="2" type="ORF">MVEN_01027600</name>
</gene>
<proteinExistence type="predicted"/>
<reference evidence="2" key="1">
    <citation type="submission" date="2020-05" db="EMBL/GenBank/DDBJ databases">
        <title>Mycena genomes resolve the evolution of fungal bioluminescence.</title>
        <authorList>
            <person name="Tsai I.J."/>
        </authorList>
    </citation>
    <scope>NUCLEOTIDE SEQUENCE</scope>
    <source>
        <strain evidence="2">CCC161011</strain>
    </source>
</reference>
<evidence type="ECO:0000313" key="3">
    <source>
        <dbReference type="Proteomes" id="UP000620124"/>
    </source>
</evidence>
<name>A0A8H6YE93_9AGAR</name>
<dbReference type="Proteomes" id="UP000620124">
    <property type="component" value="Unassembled WGS sequence"/>
</dbReference>